<keyword evidence="2" id="KW-1185">Reference proteome</keyword>
<proteinExistence type="predicted"/>
<dbReference type="Proteomes" id="UP000479000">
    <property type="component" value="Unassembled WGS sequence"/>
</dbReference>
<organism evidence="1 2">
    <name type="scientific">Nesidiocoris tenuis</name>
    <dbReference type="NCBI Taxonomy" id="355587"/>
    <lineage>
        <taxon>Eukaryota</taxon>
        <taxon>Metazoa</taxon>
        <taxon>Ecdysozoa</taxon>
        <taxon>Arthropoda</taxon>
        <taxon>Hexapoda</taxon>
        <taxon>Insecta</taxon>
        <taxon>Pterygota</taxon>
        <taxon>Neoptera</taxon>
        <taxon>Paraneoptera</taxon>
        <taxon>Hemiptera</taxon>
        <taxon>Heteroptera</taxon>
        <taxon>Panheteroptera</taxon>
        <taxon>Cimicomorpha</taxon>
        <taxon>Miridae</taxon>
        <taxon>Dicyphina</taxon>
        <taxon>Nesidiocoris</taxon>
    </lineage>
</organism>
<reference evidence="1 2" key="1">
    <citation type="submission" date="2020-02" db="EMBL/GenBank/DDBJ databases">
        <authorList>
            <person name="Ferguson B K."/>
        </authorList>
    </citation>
    <scope>NUCLEOTIDE SEQUENCE [LARGE SCALE GENOMIC DNA]</scope>
</reference>
<gene>
    <name evidence="1" type="ORF">NTEN_LOCUS10569</name>
</gene>
<accession>A0A6H5GNS6</accession>
<evidence type="ECO:0000313" key="2">
    <source>
        <dbReference type="Proteomes" id="UP000479000"/>
    </source>
</evidence>
<dbReference type="AlphaFoldDB" id="A0A6H5GNS6"/>
<protein>
    <submittedName>
        <fullName evidence="1">Uncharacterized protein</fullName>
    </submittedName>
</protein>
<evidence type="ECO:0000313" key="1">
    <source>
        <dbReference type="EMBL" id="CAB0005092.1"/>
    </source>
</evidence>
<name>A0A6H5GNS6_9HEMI</name>
<dbReference type="EMBL" id="CADCXU010015888">
    <property type="protein sequence ID" value="CAB0005092.1"/>
    <property type="molecule type" value="Genomic_DNA"/>
</dbReference>
<feature type="non-terminal residue" evidence="1">
    <location>
        <position position="59"/>
    </location>
</feature>
<sequence>MDYANANKGPLTFSDRIPRKIFIKLDQTTTFRRNLFPPSTTGMFKIHSFSTGKLSHHNM</sequence>